<name>A0A4Z0F864_9GAMM</name>
<dbReference type="Pfam" id="PF00557">
    <property type="entry name" value="Peptidase_M24"/>
    <property type="match status" value="1"/>
</dbReference>
<dbReference type="SMART" id="SM01011">
    <property type="entry name" value="AMP_N"/>
    <property type="match status" value="1"/>
</dbReference>
<dbReference type="GO" id="GO:0005829">
    <property type="term" value="C:cytosol"/>
    <property type="evidence" value="ECO:0007669"/>
    <property type="project" value="TreeGrafter"/>
</dbReference>
<keyword evidence="9" id="KW-0464">Manganese</keyword>
<comment type="catalytic activity">
    <reaction evidence="1">
        <text>Release of any N-terminal amino acid, including proline, that is linked to proline, even from a dipeptide or tripeptide.</text>
        <dbReference type="EC" id="3.4.11.9"/>
    </reaction>
</comment>
<accession>A0A4Z0F864</accession>
<dbReference type="InterPro" id="IPR000994">
    <property type="entry name" value="Pept_M24"/>
</dbReference>
<dbReference type="PANTHER" id="PTHR43226">
    <property type="entry name" value="XAA-PRO AMINOPEPTIDASE 3"/>
    <property type="match status" value="1"/>
</dbReference>
<evidence type="ECO:0000256" key="7">
    <source>
        <dbReference type="ARBA" id="ARBA00022801"/>
    </source>
</evidence>
<dbReference type="EC" id="3.4.11.9" evidence="4"/>
<evidence type="ECO:0000256" key="3">
    <source>
        <dbReference type="ARBA" id="ARBA00008766"/>
    </source>
</evidence>
<keyword evidence="15" id="KW-1185">Reference proteome</keyword>
<comment type="similarity">
    <text evidence="3">Belongs to the peptidase M24B family.</text>
</comment>
<comment type="caution">
    <text evidence="14">The sequence shown here is derived from an EMBL/GenBank/DDBJ whole genome shotgun (WGS) entry which is preliminary data.</text>
</comment>
<dbReference type="GO" id="GO:0030145">
    <property type="term" value="F:manganese ion binding"/>
    <property type="evidence" value="ECO:0007669"/>
    <property type="project" value="InterPro"/>
</dbReference>
<dbReference type="FunFam" id="3.90.230.10:FF:000002">
    <property type="entry name" value="Xaa-Pro aminopeptidase 3"/>
    <property type="match status" value="1"/>
</dbReference>
<dbReference type="OrthoDB" id="9806388at2"/>
<dbReference type="RefSeq" id="WP_135281785.1">
    <property type="nucleotide sequence ID" value="NZ_SRIO01000008.1"/>
</dbReference>
<dbReference type="Proteomes" id="UP000297890">
    <property type="component" value="Unassembled WGS sequence"/>
</dbReference>
<dbReference type="CDD" id="cd01087">
    <property type="entry name" value="Prolidase"/>
    <property type="match status" value="1"/>
</dbReference>
<evidence type="ECO:0000256" key="1">
    <source>
        <dbReference type="ARBA" id="ARBA00001424"/>
    </source>
</evidence>
<keyword evidence="8" id="KW-0482">Metalloprotease</keyword>
<dbReference type="PANTHER" id="PTHR43226:SF4">
    <property type="entry name" value="XAA-PRO AMINOPEPTIDASE 3"/>
    <property type="match status" value="1"/>
</dbReference>
<dbReference type="InterPro" id="IPR007865">
    <property type="entry name" value="Aminopep_P_N"/>
</dbReference>
<evidence type="ECO:0000256" key="4">
    <source>
        <dbReference type="ARBA" id="ARBA00012574"/>
    </source>
</evidence>
<dbReference type="PRINTS" id="PR00599">
    <property type="entry name" value="MAPEPTIDASE"/>
</dbReference>
<dbReference type="SUPFAM" id="SSF55920">
    <property type="entry name" value="Creatinase/aminopeptidase"/>
    <property type="match status" value="1"/>
</dbReference>
<proteinExistence type="inferred from homology"/>
<evidence type="ECO:0000256" key="2">
    <source>
        <dbReference type="ARBA" id="ARBA00001936"/>
    </source>
</evidence>
<organism evidence="14 15">
    <name type="scientific">Candidatus Macondimonas diazotrophica</name>
    <dbReference type="NCBI Taxonomy" id="2305248"/>
    <lineage>
        <taxon>Bacteria</taxon>
        <taxon>Pseudomonadati</taxon>
        <taxon>Pseudomonadota</taxon>
        <taxon>Gammaproteobacteria</taxon>
        <taxon>Chromatiales</taxon>
        <taxon>Ectothiorhodospiraceae</taxon>
        <taxon>Candidatus Macondimonas</taxon>
    </lineage>
</organism>
<dbReference type="InterPro" id="IPR001714">
    <property type="entry name" value="Pept_M24_MAP"/>
</dbReference>
<evidence type="ECO:0000259" key="13">
    <source>
        <dbReference type="SMART" id="SM01011"/>
    </source>
</evidence>
<dbReference type="Pfam" id="PF05195">
    <property type="entry name" value="AMP_N"/>
    <property type="match status" value="1"/>
</dbReference>
<gene>
    <name evidence="14" type="ORF">E4680_07460</name>
</gene>
<evidence type="ECO:0000256" key="11">
    <source>
        <dbReference type="ARBA" id="ARBA00075356"/>
    </source>
</evidence>
<sequence length="432" mass="48235">MTAEYARRRRRLMQVIGERGMAILPAARERTRNRDTHYPFRQDSDFLYLTGFPEPDAVAVLMPGRPQGEYLLFCRERNPEREQWDGLRAGPEGACARFGADDAFPIDDIDDILPGLMEGRSCIHYTLGRDAAFDQRVVGWVRRLQEQSRSGLQAPWEILSLEHHLHEMRLFKGRTELGVMRRAAAITVDGHQRGMARCRPGWREFALAAEYTHEFMRHGAVHAYPPIVGGGANACILHYIDNAAPLKKNDLVLVDAGAELDGYAADVTRTFPVGGRFSGPQREIYACVLAAQAAAIAAVRPGADWNAPHEAAVRVLSEGLLALGILQGSLDEVLAAQSYRRYYMHRTGHWLGLDVHDVGDYKVDGQWRVLEPGMVLTVEPGLYLRPAEDLDPRFWNIGVRIEDDVVVTREGCEVLTAGAVKEVAEVEAVMRS</sequence>
<evidence type="ECO:0000256" key="6">
    <source>
        <dbReference type="ARBA" id="ARBA00022723"/>
    </source>
</evidence>
<keyword evidence="6" id="KW-0479">Metal-binding</keyword>
<comment type="cofactor">
    <cofactor evidence="2">
        <name>Mn(2+)</name>
        <dbReference type="ChEBI" id="CHEBI:29035"/>
    </cofactor>
</comment>
<evidence type="ECO:0000256" key="5">
    <source>
        <dbReference type="ARBA" id="ARBA00022670"/>
    </source>
</evidence>
<dbReference type="GO" id="GO:0006508">
    <property type="term" value="P:proteolysis"/>
    <property type="evidence" value="ECO:0007669"/>
    <property type="project" value="UniProtKB-KW"/>
</dbReference>
<dbReference type="InterPro" id="IPR036005">
    <property type="entry name" value="Creatinase/aminopeptidase-like"/>
</dbReference>
<dbReference type="EMBL" id="SRIO01000008">
    <property type="protein sequence ID" value="TFZ82539.1"/>
    <property type="molecule type" value="Genomic_DNA"/>
</dbReference>
<dbReference type="InterPro" id="IPR001131">
    <property type="entry name" value="Peptidase_M24B_aminopep-P_CS"/>
</dbReference>
<reference evidence="14 15" key="1">
    <citation type="journal article" date="2019" name="ISME J.">
        <title>Candidatus Macondimonas diazotrophica, a novel gammaproteobacterial genus dominating crude-oil-contaminated coastal sediments.</title>
        <authorList>
            <person name="Karthikeyan S."/>
            <person name="Konstantinidis K."/>
        </authorList>
    </citation>
    <scope>NUCLEOTIDE SEQUENCE [LARGE SCALE GENOMIC DNA]</scope>
    <source>
        <strain evidence="14 15">KTK01</strain>
    </source>
</reference>
<evidence type="ECO:0000313" key="14">
    <source>
        <dbReference type="EMBL" id="TFZ82539.1"/>
    </source>
</evidence>
<evidence type="ECO:0000256" key="9">
    <source>
        <dbReference type="ARBA" id="ARBA00023211"/>
    </source>
</evidence>
<keyword evidence="7" id="KW-0378">Hydrolase</keyword>
<dbReference type="PROSITE" id="PS00491">
    <property type="entry name" value="PROLINE_PEPTIDASE"/>
    <property type="match status" value="1"/>
</dbReference>
<protein>
    <recommendedName>
        <fullName evidence="10">Xaa-Pro aminopeptidase</fullName>
        <ecNumber evidence="4">3.4.11.9</ecNumber>
    </recommendedName>
    <alternativeName>
        <fullName evidence="11">Aminopeptidase P II</fullName>
    </alternativeName>
    <alternativeName>
        <fullName evidence="12">X-Pro aminopeptidase</fullName>
    </alternativeName>
</protein>
<evidence type="ECO:0000256" key="10">
    <source>
        <dbReference type="ARBA" id="ARBA00069363"/>
    </source>
</evidence>
<dbReference type="InterPro" id="IPR052433">
    <property type="entry name" value="X-Pro_dipept-like"/>
</dbReference>
<evidence type="ECO:0000256" key="12">
    <source>
        <dbReference type="ARBA" id="ARBA00081411"/>
    </source>
</evidence>
<dbReference type="InterPro" id="IPR029149">
    <property type="entry name" value="Creatin/AminoP/Spt16_N"/>
</dbReference>
<dbReference type="Gene3D" id="3.40.350.10">
    <property type="entry name" value="Creatinase/prolidase N-terminal domain"/>
    <property type="match status" value="1"/>
</dbReference>
<dbReference type="Gene3D" id="3.90.230.10">
    <property type="entry name" value="Creatinase/methionine aminopeptidase superfamily"/>
    <property type="match status" value="1"/>
</dbReference>
<evidence type="ECO:0000256" key="8">
    <source>
        <dbReference type="ARBA" id="ARBA00023049"/>
    </source>
</evidence>
<feature type="domain" description="Aminopeptidase P N-terminal" evidence="13">
    <location>
        <begin position="1"/>
        <end position="134"/>
    </location>
</feature>
<keyword evidence="5" id="KW-0645">Protease</keyword>
<dbReference type="GO" id="GO:0070006">
    <property type="term" value="F:metalloaminopeptidase activity"/>
    <property type="evidence" value="ECO:0007669"/>
    <property type="project" value="InterPro"/>
</dbReference>
<dbReference type="AlphaFoldDB" id="A0A4Z0F864"/>
<dbReference type="SUPFAM" id="SSF53092">
    <property type="entry name" value="Creatinase/prolidase N-terminal domain"/>
    <property type="match status" value="1"/>
</dbReference>
<evidence type="ECO:0000313" key="15">
    <source>
        <dbReference type="Proteomes" id="UP000297890"/>
    </source>
</evidence>